<reference evidence="7" key="1">
    <citation type="submission" date="2022-11" db="EMBL/GenBank/DDBJ databases">
        <authorList>
            <person name="Petersen C."/>
        </authorList>
    </citation>
    <scope>NUCLEOTIDE SEQUENCE</scope>
    <source>
        <strain evidence="7">IBT 30761</strain>
    </source>
</reference>
<feature type="transmembrane region" description="Helical" evidence="5">
    <location>
        <begin position="108"/>
        <end position="135"/>
    </location>
</feature>
<dbReference type="GO" id="GO:0022857">
    <property type="term" value="F:transmembrane transporter activity"/>
    <property type="evidence" value="ECO:0007669"/>
    <property type="project" value="InterPro"/>
</dbReference>
<comment type="caution">
    <text evidence="7">The sequence shown here is derived from an EMBL/GenBank/DDBJ whole genome shotgun (WGS) entry which is preliminary data.</text>
</comment>
<dbReference type="PANTHER" id="PTHR23502:SF49">
    <property type="entry name" value="MAJOR FACILITATOR SUPERFAMILY (MFS) PROFILE DOMAIN-CONTAINING PROTEIN"/>
    <property type="match status" value="1"/>
</dbReference>
<dbReference type="Pfam" id="PF07690">
    <property type="entry name" value="MFS_1"/>
    <property type="match status" value="1"/>
</dbReference>
<keyword evidence="3 5" id="KW-1133">Transmembrane helix</keyword>
<accession>A0A9W9G5U3</accession>
<dbReference type="AlphaFoldDB" id="A0A9W9G5U3"/>
<dbReference type="PROSITE" id="PS50850">
    <property type="entry name" value="MFS"/>
    <property type="match status" value="1"/>
</dbReference>
<evidence type="ECO:0000259" key="6">
    <source>
        <dbReference type="PROSITE" id="PS50850"/>
    </source>
</evidence>
<evidence type="ECO:0000256" key="3">
    <source>
        <dbReference type="ARBA" id="ARBA00022989"/>
    </source>
</evidence>
<evidence type="ECO:0000256" key="1">
    <source>
        <dbReference type="ARBA" id="ARBA00004141"/>
    </source>
</evidence>
<organism evidence="7 8">
    <name type="scientific">Penicillium argentinense</name>
    <dbReference type="NCBI Taxonomy" id="1131581"/>
    <lineage>
        <taxon>Eukaryota</taxon>
        <taxon>Fungi</taxon>
        <taxon>Dikarya</taxon>
        <taxon>Ascomycota</taxon>
        <taxon>Pezizomycotina</taxon>
        <taxon>Eurotiomycetes</taxon>
        <taxon>Eurotiomycetidae</taxon>
        <taxon>Eurotiales</taxon>
        <taxon>Aspergillaceae</taxon>
        <taxon>Penicillium</taxon>
    </lineage>
</organism>
<evidence type="ECO:0000313" key="7">
    <source>
        <dbReference type="EMBL" id="KAJ5112734.1"/>
    </source>
</evidence>
<sequence>MVWGPISELYGRRMGMLPAMFILGILSIGTLVSQNPAGIFLTHFLGGIFATAPISNVLAGLGDLFDATTRGNAMTVVSTCISGGPTIGPIIGAALTTHHHLGWWGTEYLEAILALVLYALSLYASFTSSLVYLALEVFPIDFREHREWSLVVSTLPFLSILIKVQFSVIVDFANQPHYKRAFAANGNVAVTEAHLPPNILEAILLSADLFWLGWMADPKYTWLFPFVAGGRMT</sequence>
<feature type="transmembrane region" description="Helical" evidence="5">
    <location>
        <begin position="155"/>
        <end position="173"/>
    </location>
</feature>
<dbReference type="Proteomes" id="UP001149074">
    <property type="component" value="Unassembled WGS sequence"/>
</dbReference>
<dbReference type="EMBL" id="JAPQKI010000001">
    <property type="protein sequence ID" value="KAJ5112734.1"/>
    <property type="molecule type" value="Genomic_DNA"/>
</dbReference>
<evidence type="ECO:0000313" key="8">
    <source>
        <dbReference type="Proteomes" id="UP001149074"/>
    </source>
</evidence>
<protein>
    <submittedName>
        <fullName evidence="7">Major facilitator superfamily domain-containing protein</fullName>
    </submittedName>
</protein>
<feature type="transmembrane region" description="Helical" evidence="5">
    <location>
        <begin position="15"/>
        <end position="32"/>
    </location>
</feature>
<comment type="subcellular location">
    <subcellularLocation>
        <location evidence="1">Membrane</location>
        <topology evidence="1">Multi-pass membrane protein</topology>
    </subcellularLocation>
</comment>
<dbReference type="GeneID" id="81352262"/>
<evidence type="ECO:0000256" key="2">
    <source>
        <dbReference type="ARBA" id="ARBA00022692"/>
    </source>
</evidence>
<dbReference type="PANTHER" id="PTHR23502">
    <property type="entry name" value="MAJOR FACILITATOR SUPERFAMILY"/>
    <property type="match status" value="1"/>
</dbReference>
<dbReference type="InterPro" id="IPR020846">
    <property type="entry name" value="MFS_dom"/>
</dbReference>
<evidence type="ECO:0000256" key="4">
    <source>
        <dbReference type="ARBA" id="ARBA00023136"/>
    </source>
</evidence>
<dbReference type="InterPro" id="IPR011701">
    <property type="entry name" value="MFS"/>
</dbReference>
<dbReference type="SUPFAM" id="SSF103473">
    <property type="entry name" value="MFS general substrate transporter"/>
    <property type="match status" value="1"/>
</dbReference>
<dbReference type="GO" id="GO:0005886">
    <property type="term" value="C:plasma membrane"/>
    <property type="evidence" value="ECO:0007669"/>
    <property type="project" value="TreeGrafter"/>
</dbReference>
<keyword evidence="8" id="KW-1185">Reference proteome</keyword>
<dbReference type="OrthoDB" id="9986881at2759"/>
<feature type="domain" description="Major facilitator superfamily (MFS) profile" evidence="6">
    <location>
        <begin position="1"/>
        <end position="233"/>
    </location>
</feature>
<evidence type="ECO:0000256" key="5">
    <source>
        <dbReference type="SAM" id="Phobius"/>
    </source>
</evidence>
<keyword evidence="2 5" id="KW-0812">Transmembrane</keyword>
<dbReference type="RefSeq" id="XP_056480507.1">
    <property type="nucleotide sequence ID" value="XM_056613283.1"/>
</dbReference>
<feature type="transmembrane region" description="Helical" evidence="5">
    <location>
        <begin position="73"/>
        <end position="96"/>
    </location>
</feature>
<reference evidence="7" key="2">
    <citation type="journal article" date="2023" name="IMA Fungus">
        <title>Comparative genomic study of the Penicillium genus elucidates a diverse pangenome and 15 lateral gene transfer events.</title>
        <authorList>
            <person name="Petersen C."/>
            <person name="Sorensen T."/>
            <person name="Nielsen M.R."/>
            <person name="Sondergaard T.E."/>
            <person name="Sorensen J.L."/>
            <person name="Fitzpatrick D.A."/>
            <person name="Frisvad J.C."/>
            <person name="Nielsen K.L."/>
        </authorList>
    </citation>
    <scope>NUCLEOTIDE SEQUENCE</scope>
    <source>
        <strain evidence="7">IBT 30761</strain>
    </source>
</reference>
<feature type="transmembrane region" description="Helical" evidence="5">
    <location>
        <begin position="39"/>
        <end position="61"/>
    </location>
</feature>
<keyword evidence="4 5" id="KW-0472">Membrane</keyword>
<dbReference type="Gene3D" id="1.20.1250.20">
    <property type="entry name" value="MFS general substrate transporter like domains"/>
    <property type="match status" value="1"/>
</dbReference>
<dbReference type="InterPro" id="IPR036259">
    <property type="entry name" value="MFS_trans_sf"/>
</dbReference>
<gene>
    <name evidence="7" type="ORF">N7532_000779</name>
</gene>
<name>A0A9W9G5U3_9EURO</name>
<proteinExistence type="predicted"/>